<dbReference type="Proteomes" id="UP000315226">
    <property type="component" value="Unassembled WGS sequence"/>
</dbReference>
<gene>
    <name evidence="3" type="ORF">SGA01_72780</name>
</gene>
<feature type="transmembrane region" description="Helical" evidence="2">
    <location>
        <begin position="69"/>
        <end position="91"/>
    </location>
</feature>
<keyword evidence="2" id="KW-1133">Transmembrane helix</keyword>
<dbReference type="AlphaFoldDB" id="A0A4Y3RY35"/>
<dbReference type="InterPro" id="IPR047789">
    <property type="entry name" value="CU044_5270-like"/>
</dbReference>
<proteinExistence type="predicted"/>
<evidence type="ECO:0000256" key="2">
    <source>
        <dbReference type="SAM" id="Phobius"/>
    </source>
</evidence>
<dbReference type="EMBL" id="BJMN01000063">
    <property type="protein sequence ID" value="GEB61673.1"/>
    <property type="molecule type" value="Genomic_DNA"/>
</dbReference>
<evidence type="ECO:0000313" key="3">
    <source>
        <dbReference type="EMBL" id="GEB61673.1"/>
    </source>
</evidence>
<evidence type="ECO:0008006" key="5">
    <source>
        <dbReference type="Google" id="ProtNLM"/>
    </source>
</evidence>
<accession>A0A4Y3RY35</accession>
<name>A0A4Y3RY35_9ACTN</name>
<keyword evidence="4" id="KW-1185">Reference proteome</keyword>
<evidence type="ECO:0000256" key="1">
    <source>
        <dbReference type="SAM" id="MobiDB-lite"/>
    </source>
</evidence>
<keyword evidence="2" id="KW-0812">Transmembrane</keyword>
<feature type="region of interest" description="Disordered" evidence="1">
    <location>
        <begin position="1"/>
        <end position="35"/>
    </location>
</feature>
<protein>
    <recommendedName>
        <fullName evidence="5">CU044_5270 family protein</fullName>
    </recommendedName>
</protein>
<dbReference type="RefSeq" id="WP_141302189.1">
    <property type="nucleotide sequence ID" value="NZ_BJMN01000063.1"/>
</dbReference>
<reference evidence="3 4" key="1">
    <citation type="submission" date="2019-06" db="EMBL/GenBank/DDBJ databases">
        <title>Whole genome shotgun sequence of Streptomyces gardneri NBRC 12865.</title>
        <authorList>
            <person name="Hosoyama A."/>
            <person name="Uohara A."/>
            <person name="Ohji S."/>
            <person name="Ichikawa N."/>
        </authorList>
    </citation>
    <scope>NUCLEOTIDE SEQUENCE [LARGE SCALE GENOMIC DNA]</scope>
    <source>
        <strain evidence="3 4">NBRC 12865</strain>
    </source>
</reference>
<organism evidence="3 4">
    <name type="scientific">Streptomyces gardneri</name>
    <dbReference type="NCBI Taxonomy" id="66892"/>
    <lineage>
        <taxon>Bacteria</taxon>
        <taxon>Bacillati</taxon>
        <taxon>Actinomycetota</taxon>
        <taxon>Actinomycetes</taxon>
        <taxon>Kitasatosporales</taxon>
        <taxon>Streptomycetaceae</taxon>
        <taxon>Streptomyces</taxon>
    </lineage>
</organism>
<sequence>MNTTRKTHSTHSPSDERLRGELAELLPPPPVPDLEPEREHALRYAVLRDALATGPAARRPRSPRAVPRFTWIAAPAAACALVAGVVVLAPAEAPAGPSGPISAGQPAAADAERLLSRAALAAAAAPAPDARPQDFVYIRSLAAHAGRSAAGGVATLPPARQREVWLSADGSRAGLLREAGSADSVLSPSLPVYELDHRGASPRPSTLEASPASVTNPTHAYVATLPTDPEALLRLIREQTRGDGADADQRAFRAIGTLLAETWAPPKVTSALYEAAARIPGVSVLPSAKDAAGREGVAVARTADGEQTQWIFDRATSAFLGERTVLVETTAAGKKGTVLGVSAVLAKGAVERTGERPGGAGA</sequence>
<dbReference type="NCBIfam" id="NF038083">
    <property type="entry name" value="CU044_5270_fam"/>
    <property type="match status" value="1"/>
</dbReference>
<feature type="compositionally biased region" description="Basic and acidic residues" evidence="1">
    <location>
        <begin position="13"/>
        <end position="22"/>
    </location>
</feature>
<dbReference type="OrthoDB" id="3387554at2"/>
<keyword evidence="2" id="KW-0472">Membrane</keyword>
<comment type="caution">
    <text evidence="3">The sequence shown here is derived from an EMBL/GenBank/DDBJ whole genome shotgun (WGS) entry which is preliminary data.</text>
</comment>
<evidence type="ECO:0000313" key="4">
    <source>
        <dbReference type="Proteomes" id="UP000315226"/>
    </source>
</evidence>